<sequence length="226" mass="24505">MQARTSQVELPSVTALFADISSKGPERQRRWSPRTPITPKDVAALNGAQPTPQMPLTSASPQSGQSAHTAGPLLTVQDQGSDDREVSAMASHNPRGFGGITRGVIEAASASGKRRAPMYCEHKRFRGVSRSPWSLTWNSHAPISAAEPESREVYVGSFCTESSAAKAHDVAALRLHRESSLPSQIQINFPPGEYEEGLAEMEHTSIADFIVALQRQGAFESERTLR</sequence>
<feature type="region of interest" description="Disordered" evidence="6">
    <location>
        <begin position="1"/>
        <end position="95"/>
    </location>
</feature>
<proteinExistence type="predicted"/>
<keyword evidence="9" id="KW-1185">Reference proteome</keyword>
<evidence type="ECO:0000313" key="9">
    <source>
        <dbReference type="Proteomes" id="UP001314263"/>
    </source>
</evidence>
<comment type="subcellular location">
    <subcellularLocation>
        <location evidence="1">Nucleus</location>
    </subcellularLocation>
</comment>
<evidence type="ECO:0000256" key="4">
    <source>
        <dbReference type="ARBA" id="ARBA00023163"/>
    </source>
</evidence>
<evidence type="ECO:0000256" key="1">
    <source>
        <dbReference type="ARBA" id="ARBA00004123"/>
    </source>
</evidence>
<dbReference type="PANTHER" id="PTHR32467">
    <property type="entry name" value="AP2-LIKE ETHYLENE-RESPONSIVE TRANSCRIPTION FACTOR"/>
    <property type="match status" value="1"/>
</dbReference>
<reference evidence="8 9" key="1">
    <citation type="submission" date="2023-10" db="EMBL/GenBank/DDBJ databases">
        <authorList>
            <person name="Maclean D."/>
            <person name="Macfadyen A."/>
        </authorList>
    </citation>
    <scope>NUCLEOTIDE SEQUENCE [LARGE SCALE GENOMIC DNA]</scope>
</reference>
<comment type="caution">
    <text evidence="8">The sequence shown here is derived from an EMBL/GenBank/DDBJ whole genome shotgun (WGS) entry which is preliminary data.</text>
</comment>
<dbReference type="SUPFAM" id="SSF54171">
    <property type="entry name" value="DNA-binding domain"/>
    <property type="match status" value="1"/>
</dbReference>
<dbReference type="PROSITE" id="PS51032">
    <property type="entry name" value="AP2_ERF"/>
    <property type="match status" value="1"/>
</dbReference>
<dbReference type="InterPro" id="IPR016177">
    <property type="entry name" value="DNA-bd_dom_sf"/>
</dbReference>
<gene>
    <name evidence="8" type="ORF">CVIRNUC_001817</name>
</gene>
<dbReference type="PANTHER" id="PTHR32467:SF90">
    <property type="entry name" value="AP2-LIKE ETHYLENE-RESPONSIVE TRANSCRIPTION FACTOR AIL1"/>
    <property type="match status" value="1"/>
</dbReference>
<keyword evidence="5" id="KW-0539">Nucleus</keyword>
<accession>A0AAV1HVK4</accession>
<evidence type="ECO:0000256" key="3">
    <source>
        <dbReference type="ARBA" id="ARBA00023125"/>
    </source>
</evidence>
<keyword evidence="2" id="KW-0805">Transcription regulation</keyword>
<dbReference type="Gene3D" id="3.30.730.10">
    <property type="entry name" value="AP2/ERF domain"/>
    <property type="match status" value="1"/>
</dbReference>
<dbReference type="AlphaFoldDB" id="A0AAV1HVK4"/>
<keyword evidence="4" id="KW-0804">Transcription</keyword>
<dbReference type="GO" id="GO:0003700">
    <property type="term" value="F:DNA-binding transcription factor activity"/>
    <property type="evidence" value="ECO:0007669"/>
    <property type="project" value="InterPro"/>
</dbReference>
<evidence type="ECO:0000313" key="8">
    <source>
        <dbReference type="EMBL" id="CAK0748146.1"/>
    </source>
</evidence>
<dbReference type="Proteomes" id="UP001314263">
    <property type="component" value="Unassembled WGS sequence"/>
</dbReference>
<evidence type="ECO:0000256" key="2">
    <source>
        <dbReference type="ARBA" id="ARBA00023015"/>
    </source>
</evidence>
<evidence type="ECO:0000256" key="6">
    <source>
        <dbReference type="SAM" id="MobiDB-lite"/>
    </source>
</evidence>
<dbReference type="GO" id="GO:0005634">
    <property type="term" value="C:nucleus"/>
    <property type="evidence" value="ECO:0007669"/>
    <property type="project" value="UniProtKB-SubCell"/>
</dbReference>
<name>A0AAV1HVK4_9CHLO</name>
<feature type="domain" description="AP2/ERF" evidence="7">
    <location>
        <begin position="124"/>
        <end position="190"/>
    </location>
</feature>
<dbReference type="InterPro" id="IPR036955">
    <property type="entry name" value="AP2/ERF_dom_sf"/>
</dbReference>
<dbReference type="EMBL" id="CAUYUE010000002">
    <property type="protein sequence ID" value="CAK0748146.1"/>
    <property type="molecule type" value="Genomic_DNA"/>
</dbReference>
<evidence type="ECO:0000256" key="5">
    <source>
        <dbReference type="ARBA" id="ARBA00023242"/>
    </source>
</evidence>
<organism evidence="8 9">
    <name type="scientific">Coccomyxa viridis</name>
    <dbReference type="NCBI Taxonomy" id="1274662"/>
    <lineage>
        <taxon>Eukaryota</taxon>
        <taxon>Viridiplantae</taxon>
        <taxon>Chlorophyta</taxon>
        <taxon>core chlorophytes</taxon>
        <taxon>Trebouxiophyceae</taxon>
        <taxon>Trebouxiophyceae incertae sedis</taxon>
        <taxon>Coccomyxaceae</taxon>
        <taxon>Coccomyxa</taxon>
    </lineage>
</organism>
<dbReference type="SMART" id="SM00380">
    <property type="entry name" value="AP2"/>
    <property type="match status" value="1"/>
</dbReference>
<feature type="compositionally biased region" description="Polar residues" evidence="6">
    <location>
        <begin position="48"/>
        <end position="68"/>
    </location>
</feature>
<protein>
    <recommendedName>
        <fullName evidence="7">AP2/ERF domain-containing protein</fullName>
    </recommendedName>
</protein>
<dbReference type="InterPro" id="IPR001471">
    <property type="entry name" value="AP2/ERF_dom"/>
</dbReference>
<dbReference type="GO" id="GO:0003677">
    <property type="term" value="F:DNA binding"/>
    <property type="evidence" value="ECO:0007669"/>
    <property type="project" value="UniProtKB-KW"/>
</dbReference>
<evidence type="ECO:0000259" key="7">
    <source>
        <dbReference type="PROSITE" id="PS51032"/>
    </source>
</evidence>
<keyword evidence="3" id="KW-0238">DNA-binding</keyword>